<dbReference type="Proteomes" id="UP001310386">
    <property type="component" value="Unassembled WGS sequence"/>
</dbReference>
<comment type="catalytic activity">
    <reaction evidence="7">
        <text>a purine 2'-deoxy-D-ribonucleoside + phosphate = a purine nucleobase + 2-deoxy-alpha-D-ribose 1-phosphate</text>
        <dbReference type="Rhea" id="RHEA:36431"/>
        <dbReference type="ChEBI" id="CHEBI:26386"/>
        <dbReference type="ChEBI" id="CHEBI:43474"/>
        <dbReference type="ChEBI" id="CHEBI:57259"/>
        <dbReference type="ChEBI" id="CHEBI:142361"/>
        <dbReference type="EC" id="2.4.2.1"/>
    </reaction>
</comment>
<comment type="similarity">
    <text evidence="3 8">Belongs to the PNP/MTAP phosphorylase family.</text>
</comment>
<accession>A0ABU5ZN88</accession>
<keyword evidence="5 8" id="KW-0328">Glycosyltransferase</keyword>
<dbReference type="PANTHER" id="PTHR11904">
    <property type="entry name" value="METHYLTHIOADENOSINE/PURINE NUCLEOSIDE PHOSPHORYLASE"/>
    <property type="match status" value="1"/>
</dbReference>
<dbReference type="NCBIfam" id="NF006054">
    <property type="entry name" value="PRK08202.1"/>
    <property type="match status" value="1"/>
</dbReference>
<keyword evidence="11" id="KW-1185">Reference proteome</keyword>
<evidence type="ECO:0000256" key="4">
    <source>
        <dbReference type="ARBA" id="ARBA00011233"/>
    </source>
</evidence>
<comment type="caution">
    <text evidence="10">The sequence shown here is derived from an EMBL/GenBank/DDBJ whole genome shotgun (WGS) entry which is preliminary data.</text>
</comment>
<evidence type="ECO:0000256" key="2">
    <source>
        <dbReference type="ARBA" id="ARBA00005058"/>
    </source>
</evidence>
<evidence type="ECO:0000256" key="8">
    <source>
        <dbReference type="PIRNR" id="PIRNR000477"/>
    </source>
</evidence>
<dbReference type="EMBL" id="JAYJLD010000022">
    <property type="protein sequence ID" value="MEB3102756.1"/>
    <property type="molecule type" value="Genomic_DNA"/>
</dbReference>
<dbReference type="InterPro" id="IPR000845">
    <property type="entry name" value="Nucleoside_phosphorylase_d"/>
</dbReference>
<evidence type="ECO:0000256" key="7">
    <source>
        <dbReference type="ARBA" id="ARBA00048556"/>
    </source>
</evidence>
<evidence type="ECO:0000256" key="5">
    <source>
        <dbReference type="ARBA" id="ARBA00022676"/>
    </source>
</evidence>
<dbReference type="InterPro" id="IPR018099">
    <property type="entry name" value="Purine_phosphorylase-2_CS"/>
</dbReference>
<dbReference type="InterPro" id="IPR011270">
    <property type="entry name" value="Pur_Nuc_Pase_Ino/Guo-sp"/>
</dbReference>
<dbReference type="EC" id="2.4.2.1" evidence="8"/>
<dbReference type="PANTHER" id="PTHR11904:SF9">
    <property type="entry name" value="PURINE NUCLEOSIDE PHOSPHORYLASE-RELATED"/>
    <property type="match status" value="1"/>
</dbReference>
<gene>
    <name evidence="10" type="ORF">VF724_13890</name>
</gene>
<feature type="domain" description="Nucleoside phosphorylase" evidence="9">
    <location>
        <begin position="39"/>
        <end position="291"/>
    </location>
</feature>
<dbReference type="GO" id="GO:0004731">
    <property type="term" value="F:purine-nucleoside phosphorylase activity"/>
    <property type="evidence" value="ECO:0007669"/>
    <property type="project" value="UniProtKB-EC"/>
</dbReference>
<dbReference type="InterPro" id="IPR035994">
    <property type="entry name" value="Nucleoside_phosphorylase_sf"/>
</dbReference>
<dbReference type="CDD" id="cd09009">
    <property type="entry name" value="PNP-EcPNPII_like"/>
    <property type="match status" value="1"/>
</dbReference>
<comment type="subunit">
    <text evidence="4">Homotrimer.</text>
</comment>
<dbReference type="PROSITE" id="PS01240">
    <property type="entry name" value="PNP_MTAP_2"/>
    <property type="match status" value="1"/>
</dbReference>
<dbReference type="SUPFAM" id="SSF53167">
    <property type="entry name" value="Purine and uridine phosphorylases"/>
    <property type="match status" value="1"/>
</dbReference>
<comment type="function">
    <text evidence="1">The purine nucleoside phosphorylases catalyze the phosphorolytic breakdown of the N-glycosidic bond in the beta-(deoxy)ribonucleoside molecules, with the formation of the corresponding free purine bases and pentose-1-phosphate. Cleaves guanosine, inosine, 2'-deoxyguanosine and 2'-deoxyinosine.</text>
</comment>
<comment type="pathway">
    <text evidence="2 8">Purine metabolism; purine nucleoside salvage.</text>
</comment>
<dbReference type="Gene3D" id="3.40.50.1580">
    <property type="entry name" value="Nucleoside phosphorylase domain"/>
    <property type="match status" value="1"/>
</dbReference>
<dbReference type="Pfam" id="PF01048">
    <property type="entry name" value="PNP_UDP_1"/>
    <property type="match status" value="1"/>
</dbReference>
<dbReference type="NCBIfam" id="TIGR01700">
    <property type="entry name" value="PNPH"/>
    <property type="match status" value="1"/>
</dbReference>
<evidence type="ECO:0000259" key="9">
    <source>
        <dbReference type="Pfam" id="PF01048"/>
    </source>
</evidence>
<protein>
    <recommendedName>
        <fullName evidence="8">Purine nucleoside phosphorylase</fullName>
        <ecNumber evidence="8">2.4.2.1</ecNumber>
    </recommendedName>
    <alternativeName>
        <fullName evidence="8">Inosine-guanosine phosphorylase</fullName>
    </alternativeName>
</protein>
<dbReference type="InterPro" id="IPR011268">
    <property type="entry name" value="Purine_phosphorylase"/>
</dbReference>
<organism evidence="10 11">
    <name type="scientific">Ferviditalea candida</name>
    <dbReference type="NCBI Taxonomy" id="3108399"/>
    <lineage>
        <taxon>Bacteria</taxon>
        <taxon>Bacillati</taxon>
        <taxon>Bacillota</taxon>
        <taxon>Bacilli</taxon>
        <taxon>Bacillales</taxon>
        <taxon>Paenibacillaceae</taxon>
        <taxon>Ferviditalea</taxon>
    </lineage>
</organism>
<dbReference type="PIRSF" id="PIRSF000477">
    <property type="entry name" value="PurNPase"/>
    <property type="match status" value="1"/>
</dbReference>
<proteinExistence type="inferred from homology"/>
<evidence type="ECO:0000313" key="10">
    <source>
        <dbReference type="EMBL" id="MEB3102756.1"/>
    </source>
</evidence>
<evidence type="ECO:0000256" key="3">
    <source>
        <dbReference type="ARBA" id="ARBA00006751"/>
    </source>
</evidence>
<evidence type="ECO:0000313" key="11">
    <source>
        <dbReference type="Proteomes" id="UP001310386"/>
    </source>
</evidence>
<dbReference type="NCBIfam" id="TIGR01697">
    <property type="entry name" value="PNPH-PUNA-XAPA"/>
    <property type="match status" value="1"/>
</dbReference>
<sequence>MNPTSSYPEQIEEAARFMKDRISKYAYSGSGDERFEPAVGLILGSGLGDLADQVEYPLFIHYGDIPHFPVSTVEGHAGRFAIGRLEGKNVIAMQGRLHYYEGYPMKKVVFPVYVLRQLGIRSLIVTNAAGGMNRSFKPGDLMLIKDHINFTGDNPLIGPNFDQLGVRFPDLSEAYDRSFRELARRVGEEIEDADGHPLKLQEGVYCGISGPSYMTPSELKMLALLGGDAVGMSTVAEVIAARHAGLRVLGVSCITDMAVGDELEPLTHEQVMEVAERTKPKFTSLIRAFLRNVEKADAGLS</sequence>
<keyword evidence="6 8" id="KW-0808">Transferase</keyword>
<evidence type="ECO:0000256" key="1">
    <source>
        <dbReference type="ARBA" id="ARBA00002678"/>
    </source>
</evidence>
<reference evidence="10" key="1">
    <citation type="submission" date="2023-12" db="EMBL/GenBank/DDBJ databases">
        <title>Fervidustalea candida gen. nov., sp. nov., a novel member of the family Paenibacillaceae isolated from a geothermal area.</title>
        <authorList>
            <person name="Li W.-J."/>
            <person name="Jiao J.-Y."/>
            <person name="Chen Y."/>
        </authorList>
    </citation>
    <scope>NUCLEOTIDE SEQUENCE</scope>
    <source>
        <strain evidence="10">SYSU GA230002</strain>
    </source>
</reference>
<name>A0ABU5ZN88_9BACL</name>
<evidence type="ECO:0000256" key="6">
    <source>
        <dbReference type="ARBA" id="ARBA00022679"/>
    </source>
</evidence>